<keyword evidence="2" id="KW-0121">Carboxypeptidase</keyword>
<dbReference type="GO" id="GO:0006508">
    <property type="term" value="P:proteolysis"/>
    <property type="evidence" value="ECO:0007669"/>
    <property type="project" value="UniProtKB-KW"/>
</dbReference>
<organism evidence="3 4">
    <name type="scientific">Adineta ricciae</name>
    <name type="common">Rotifer</name>
    <dbReference type="NCBI Taxonomy" id="249248"/>
    <lineage>
        <taxon>Eukaryota</taxon>
        <taxon>Metazoa</taxon>
        <taxon>Spiralia</taxon>
        <taxon>Gnathifera</taxon>
        <taxon>Rotifera</taxon>
        <taxon>Eurotatoria</taxon>
        <taxon>Bdelloidea</taxon>
        <taxon>Adinetida</taxon>
        <taxon>Adinetidae</taxon>
        <taxon>Adineta</taxon>
    </lineage>
</organism>
<dbReference type="PRINTS" id="PR00724">
    <property type="entry name" value="CRBOXYPTASEC"/>
</dbReference>
<name>A0A816HE73_ADIRI</name>
<evidence type="ECO:0000313" key="4">
    <source>
        <dbReference type="Proteomes" id="UP000663828"/>
    </source>
</evidence>
<dbReference type="AlphaFoldDB" id="A0A816HE73"/>
<dbReference type="InterPro" id="IPR001563">
    <property type="entry name" value="Peptidase_S10"/>
</dbReference>
<dbReference type="SUPFAM" id="SSF53474">
    <property type="entry name" value="alpha/beta-Hydrolases"/>
    <property type="match status" value="1"/>
</dbReference>
<dbReference type="GO" id="GO:0004185">
    <property type="term" value="F:serine-type carboxypeptidase activity"/>
    <property type="evidence" value="ECO:0007669"/>
    <property type="project" value="UniProtKB-UniRule"/>
</dbReference>
<dbReference type="Gene3D" id="3.40.50.1820">
    <property type="entry name" value="alpha/beta hydrolase"/>
    <property type="match status" value="1"/>
</dbReference>
<evidence type="ECO:0000256" key="2">
    <source>
        <dbReference type="RuleBase" id="RU361156"/>
    </source>
</evidence>
<keyword evidence="2" id="KW-0645">Protease</keyword>
<comment type="caution">
    <text evidence="3">The sequence shown here is derived from an EMBL/GenBank/DDBJ whole genome shotgun (WGS) entry which is preliminary data.</text>
</comment>
<sequence length="216" mass="24571">MEGLLQENGPFLWQWGTAHPVRNPYAWNTLANILWIEQPVGTGFSQGNVTIHDEDELAEQLYGFLTQFFDVFMEIKNNLVYLAGESYAGYFVPYVANYIYSLPETAPLRLNLQGILIFDPLITSSLVQLEIPAVSFAHMHQNIFNFNASFLSYLDEQNTKCGFENYTQTYATYPPHGPLPIPSSSHAKECDIWATIFEAALRINPAFNIYRITDTP</sequence>
<proteinExistence type="inferred from homology"/>
<dbReference type="PROSITE" id="PS00131">
    <property type="entry name" value="CARBOXYPEPT_SER_SER"/>
    <property type="match status" value="1"/>
</dbReference>
<dbReference type="Proteomes" id="UP000663828">
    <property type="component" value="Unassembled WGS sequence"/>
</dbReference>
<reference evidence="3" key="1">
    <citation type="submission" date="2021-02" db="EMBL/GenBank/DDBJ databases">
        <authorList>
            <person name="Nowell W R."/>
        </authorList>
    </citation>
    <scope>NUCLEOTIDE SEQUENCE</scope>
</reference>
<dbReference type="EC" id="3.4.16.-" evidence="2"/>
<dbReference type="PANTHER" id="PTHR11802">
    <property type="entry name" value="SERINE PROTEASE FAMILY S10 SERINE CARBOXYPEPTIDASE"/>
    <property type="match status" value="1"/>
</dbReference>
<dbReference type="PANTHER" id="PTHR11802:SF479">
    <property type="entry name" value="CARBOXYPEPTIDASE"/>
    <property type="match status" value="1"/>
</dbReference>
<protein>
    <recommendedName>
        <fullName evidence="2">Carboxypeptidase</fullName>
        <ecNumber evidence="2">3.4.16.-</ecNumber>
    </recommendedName>
</protein>
<keyword evidence="4" id="KW-1185">Reference proteome</keyword>
<dbReference type="EMBL" id="CAJNOR010016968">
    <property type="protein sequence ID" value="CAF1686431.1"/>
    <property type="molecule type" value="Genomic_DNA"/>
</dbReference>
<accession>A0A816HE73</accession>
<feature type="non-terminal residue" evidence="3">
    <location>
        <position position="1"/>
    </location>
</feature>
<comment type="similarity">
    <text evidence="1 2">Belongs to the peptidase S10 family.</text>
</comment>
<evidence type="ECO:0000256" key="1">
    <source>
        <dbReference type="ARBA" id="ARBA00009431"/>
    </source>
</evidence>
<keyword evidence="2" id="KW-0378">Hydrolase</keyword>
<dbReference type="InterPro" id="IPR018202">
    <property type="entry name" value="Ser_caboxypep_ser_AS"/>
</dbReference>
<dbReference type="Pfam" id="PF00450">
    <property type="entry name" value="Peptidase_S10"/>
    <property type="match status" value="1"/>
</dbReference>
<dbReference type="InterPro" id="IPR029058">
    <property type="entry name" value="AB_hydrolase_fold"/>
</dbReference>
<evidence type="ECO:0000313" key="3">
    <source>
        <dbReference type="EMBL" id="CAF1686431.1"/>
    </source>
</evidence>
<gene>
    <name evidence="3" type="ORF">XAT740_LOCUS62036</name>
</gene>